<feature type="domain" description="Acyltransferase 3" evidence="3">
    <location>
        <begin position="6"/>
        <end position="335"/>
    </location>
</feature>
<dbReference type="GO" id="GO:0016020">
    <property type="term" value="C:membrane"/>
    <property type="evidence" value="ECO:0007669"/>
    <property type="project" value="TreeGrafter"/>
</dbReference>
<feature type="transmembrane region" description="Helical" evidence="2">
    <location>
        <begin position="144"/>
        <end position="162"/>
    </location>
</feature>
<dbReference type="PANTHER" id="PTHR23028:SF53">
    <property type="entry name" value="ACYL_TRANSF_3 DOMAIN-CONTAINING PROTEIN"/>
    <property type="match status" value="1"/>
</dbReference>
<dbReference type="Pfam" id="PF01757">
    <property type="entry name" value="Acyl_transf_3"/>
    <property type="match status" value="1"/>
</dbReference>
<dbReference type="KEGG" id="mhos:CXR34_05970"/>
<name>A0A2K9DDT1_9MICO</name>
<keyword evidence="5" id="KW-0012">Acyltransferase</keyword>
<dbReference type="InterPro" id="IPR050879">
    <property type="entry name" value="Acyltransferase_3"/>
</dbReference>
<dbReference type="PANTHER" id="PTHR23028">
    <property type="entry name" value="ACETYLTRANSFERASE"/>
    <property type="match status" value="1"/>
</dbReference>
<feature type="transmembrane region" description="Helical" evidence="2">
    <location>
        <begin position="169"/>
        <end position="190"/>
    </location>
</feature>
<keyword evidence="2" id="KW-1133">Transmembrane helix</keyword>
<keyword evidence="2" id="KW-0812">Transmembrane</keyword>
<reference evidence="5 6" key="1">
    <citation type="submission" date="2017-12" db="EMBL/GenBank/DDBJ databases">
        <title>Isolation and characterization of estrogens degradatiion strain Microbacterium hominis SJTG1.</title>
        <authorList>
            <person name="Xiong W."/>
            <person name="Yin C."/>
            <person name="Zheng D."/>
            <person name="Liang R."/>
        </authorList>
    </citation>
    <scope>NUCLEOTIDE SEQUENCE [LARGE SCALE GENOMIC DNA]</scope>
    <source>
        <strain evidence="5 6">SJTG1</strain>
    </source>
</reference>
<feature type="domain" description="SGNH" evidence="4">
    <location>
        <begin position="565"/>
        <end position="786"/>
    </location>
</feature>
<evidence type="ECO:0000259" key="3">
    <source>
        <dbReference type="Pfam" id="PF01757"/>
    </source>
</evidence>
<feature type="transmembrane region" description="Helical" evidence="2">
    <location>
        <begin position="205"/>
        <end position="223"/>
    </location>
</feature>
<feature type="region of interest" description="Disordered" evidence="1">
    <location>
        <begin position="377"/>
        <end position="401"/>
    </location>
</feature>
<feature type="transmembrane region" description="Helical" evidence="2">
    <location>
        <begin position="261"/>
        <end position="278"/>
    </location>
</feature>
<dbReference type="GO" id="GO:0009103">
    <property type="term" value="P:lipopolysaccharide biosynthetic process"/>
    <property type="evidence" value="ECO:0007669"/>
    <property type="project" value="TreeGrafter"/>
</dbReference>
<feature type="transmembrane region" description="Helical" evidence="2">
    <location>
        <begin position="33"/>
        <end position="51"/>
    </location>
</feature>
<proteinExistence type="predicted"/>
<feature type="compositionally biased region" description="Low complexity" evidence="1">
    <location>
        <begin position="391"/>
        <end position="400"/>
    </location>
</feature>
<evidence type="ECO:0000256" key="1">
    <source>
        <dbReference type="SAM" id="MobiDB-lite"/>
    </source>
</evidence>
<protein>
    <submittedName>
        <fullName evidence="5">Acyltransferase</fullName>
    </submittedName>
</protein>
<feature type="transmembrane region" description="Helical" evidence="2">
    <location>
        <begin position="230"/>
        <end position="249"/>
    </location>
</feature>
<dbReference type="EMBL" id="CP025299">
    <property type="protein sequence ID" value="AUG29059.1"/>
    <property type="molecule type" value="Genomic_DNA"/>
</dbReference>
<keyword evidence="2" id="KW-0472">Membrane</keyword>
<dbReference type="Pfam" id="PF19040">
    <property type="entry name" value="SGNH"/>
    <property type="match status" value="1"/>
</dbReference>
<organism evidence="5 6">
    <name type="scientific">Microbacterium hominis</name>
    <dbReference type="NCBI Taxonomy" id="162426"/>
    <lineage>
        <taxon>Bacteria</taxon>
        <taxon>Bacillati</taxon>
        <taxon>Actinomycetota</taxon>
        <taxon>Actinomycetes</taxon>
        <taxon>Micrococcales</taxon>
        <taxon>Microbacteriaceae</taxon>
        <taxon>Microbacterium</taxon>
    </lineage>
</organism>
<dbReference type="GO" id="GO:0016747">
    <property type="term" value="F:acyltransferase activity, transferring groups other than amino-acyl groups"/>
    <property type="evidence" value="ECO:0007669"/>
    <property type="project" value="InterPro"/>
</dbReference>
<keyword evidence="5" id="KW-0808">Transferase</keyword>
<feature type="transmembrane region" description="Helical" evidence="2">
    <location>
        <begin position="321"/>
        <end position="341"/>
    </location>
</feature>
<dbReference type="Proteomes" id="UP000233276">
    <property type="component" value="Chromosome"/>
</dbReference>
<feature type="transmembrane region" description="Helical" evidence="2">
    <location>
        <begin position="290"/>
        <end position="315"/>
    </location>
</feature>
<evidence type="ECO:0000259" key="4">
    <source>
        <dbReference type="Pfam" id="PF19040"/>
    </source>
</evidence>
<evidence type="ECO:0000256" key="2">
    <source>
        <dbReference type="SAM" id="Phobius"/>
    </source>
</evidence>
<gene>
    <name evidence="5" type="ORF">CXR34_05970</name>
</gene>
<evidence type="ECO:0000313" key="6">
    <source>
        <dbReference type="Proteomes" id="UP000233276"/>
    </source>
</evidence>
<evidence type="ECO:0000313" key="5">
    <source>
        <dbReference type="EMBL" id="AUG29059.1"/>
    </source>
</evidence>
<sequence length="803" mass="82644">MPLRRDIQGLRALAVLAVIGAHAAGWPRGGFAGVDVFFVISGFVITGMLLREQRETGRIGLARFYGRRARRLLPAALVTVGAVIGAAFALFGRARAEQVLWDGVSALLLVSNWRFTQQGTDYFHAGDAVSPLQNFWSLSVEEQFYLVWPGLLIVSLLFVPAVARRGRAVAAVVAAWAVVVIAASFGWALLQGASAPTAAYFSTATRAWEFALGALLAAGVPVLRRIPAAAAALLAWIGVAGVVASLLLIDPASVGFPGPWAAAPTAATALALAGGVAASPRALFPWTNPLAVVVGNASYSLYLWHFPVVVFAAALLAASPWSMPLTLAIVAVIGFASYAIVEQPLRYAPFLGGRVPVADAGAGADAAPDVGLDAAPATSGRVAPAAPAPRTPEIATRRPAGWQPGTRYYPGGARMGAEAAAPGAEAVPAASVVEAIVAERLPEPAPVAPTPPVLDAAGAVASVAPMVAWRERFRTQVSLATAGLVAAALLLVLAVQVQQPRPVPPSADAAQAAPAIDDPTAALQADLAAAVSATTWPELHPSLDEVMAQSSGANPAHDCFAPTPLPDAAACTWGSGAAPRHLYLVGDSTAMAYAPALKALAEESGGAIRVTTVGLYGCRFTDVLVQNDDPAVMQACTQRKNDVAAMIAADQPEKVLVSNAYTLGRTADGRDLSAAELTAAEAAEMARYGMPGRIVYLEAPPEGAPLGNCYTRLGSPYACATSITPTWRDMQAATTAAVASSGDRVVDALAFTCWQDVCPAFAGTLPIRYDQTHLTVAYSTHLAPYLRWALDGGGGAGAAAPPG</sequence>
<dbReference type="InterPro" id="IPR002656">
    <property type="entry name" value="Acyl_transf_3_dom"/>
</dbReference>
<dbReference type="InterPro" id="IPR043968">
    <property type="entry name" value="SGNH"/>
</dbReference>
<feature type="transmembrane region" description="Helical" evidence="2">
    <location>
        <begin position="72"/>
        <end position="91"/>
    </location>
</feature>
<dbReference type="AlphaFoldDB" id="A0A2K9DDT1"/>
<dbReference type="RefSeq" id="WP_101305887.1">
    <property type="nucleotide sequence ID" value="NZ_CP025299.1"/>
</dbReference>
<accession>A0A2K9DDT1</accession>
<feature type="transmembrane region" description="Helical" evidence="2">
    <location>
        <begin position="477"/>
        <end position="497"/>
    </location>
</feature>